<comment type="caution">
    <text evidence="1">The sequence shown here is derived from an EMBL/GenBank/DDBJ whole genome shotgun (WGS) entry which is preliminary data.</text>
</comment>
<proteinExistence type="predicted"/>
<organism evidence="1 2">
    <name type="scientific">Candidatus Nomurabacteria bacterium RIFCSPLOWO2_01_FULL_42_17</name>
    <dbReference type="NCBI Taxonomy" id="1801780"/>
    <lineage>
        <taxon>Bacteria</taxon>
        <taxon>Candidatus Nomuraibacteriota</taxon>
    </lineage>
</organism>
<accession>A0A1F6XLK2</accession>
<evidence type="ECO:0000313" key="1">
    <source>
        <dbReference type="EMBL" id="OGI95015.1"/>
    </source>
</evidence>
<name>A0A1F6XLK2_9BACT</name>
<gene>
    <name evidence="1" type="ORF">A2917_01380</name>
</gene>
<dbReference type="EMBL" id="MFVE01000008">
    <property type="protein sequence ID" value="OGI95015.1"/>
    <property type="molecule type" value="Genomic_DNA"/>
</dbReference>
<dbReference type="STRING" id="1801780.A2917_01380"/>
<sequence>MNKNNSGEYWDSRLTQSPENPFPLAPKDWIEKVMAKWKSGNDAERGKYERKYRKENRRFGNFCRKKMLVELKNMDPGRINVLGLGLRRDIAWTEMAVRMGFGVSIWDMSRFACENARRELMILMNITQVEIMAGWKSGEIDEQDAVAYYACQFIEHQGDELPMFMHHLGEFLRVPGRKVYLILPRLEDNPSNKVKWNSASPPLDHQWQKPLLEGFGGQLNIYVLGKHKYFNRMYTFVRISM</sequence>
<reference evidence="1 2" key="1">
    <citation type="journal article" date="2016" name="Nat. Commun.">
        <title>Thousands of microbial genomes shed light on interconnected biogeochemical processes in an aquifer system.</title>
        <authorList>
            <person name="Anantharaman K."/>
            <person name="Brown C.T."/>
            <person name="Hug L.A."/>
            <person name="Sharon I."/>
            <person name="Castelle C.J."/>
            <person name="Probst A.J."/>
            <person name="Thomas B.C."/>
            <person name="Singh A."/>
            <person name="Wilkins M.J."/>
            <person name="Karaoz U."/>
            <person name="Brodie E.L."/>
            <person name="Williams K.H."/>
            <person name="Hubbard S.S."/>
            <person name="Banfield J.F."/>
        </authorList>
    </citation>
    <scope>NUCLEOTIDE SEQUENCE [LARGE SCALE GENOMIC DNA]</scope>
</reference>
<dbReference type="AlphaFoldDB" id="A0A1F6XLK2"/>
<evidence type="ECO:0000313" key="2">
    <source>
        <dbReference type="Proteomes" id="UP000178104"/>
    </source>
</evidence>
<evidence type="ECO:0008006" key="3">
    <source>
        <dbReference type="Google" id="ProtNLM"/>
    </source>
</evidence>
<dbReference type="Proteomes" id="UP000178104">
    <property type="component" value="Unassembled WGS sequence"/>
</dbReference>
<protein>
    <recommendedName>
        <fullName evidence="3">Methyltransferase type 11 domain-containing protein</fullName>
    </recommendedName>
</protein>